<dbReference type="NCBIfam" id="TIGR01845">
    <property type="entry name" value="outer_NodT"/>
    <property type="match status" value="1"/>
</dbReference>
<dbReference type="PANTHER" id="PTHR30203:SF25">
    <property type="entry name" value="OUTER MEMBRANE PROTEIN-RELATED"/>
    <property type="match status" value="1"/>
</dbReference>
<keyword evidence="2" id="KW-0564">Palmitate</keyword>
<comment type="subcellular location">
    <subcellularLocation>
        <location evidence="2">Cell membrane</location>
        <topology evidence="2">Lipid-anchor</topology>
    </subcellularLocation>
</comment>
<dbReference type="Pfam" id="PF02321">
    <property type="entry name" value="OEP"/>
    <property type="match status" value="2"/>
</dbReference>
<evidence type="ECO:0000313" key="5">
    <source>
        <dbReference type="Proteomes" id="UP000664052"/>
    </source>
</evidence>
<dbReference type="SUPFAM" id="SSF56954">
    <property type="entry name" value="Outer membrane efflux proteins (OEP)"/>
    <property type="match status" value="1"/>
</dbReference>
<evidence type="ECO:0000313" key="4">
    <source>
        <dbReference type="EMBL" id="MBN8228769.1"/>
    </source>
</evidence>
<comment type="similarity">
    <text evidence="1 2">Belongs to the outer membrane factor (OMF) (TC 1.B.17) family.</text>
</comment>
<name>A0ABS3DAR0_9BACT</name>
<dbReference type="Proteomes" id="UP000664052">
    <property type="component" value="Unassembled WGS sequence"/>
</dbReference>
<proteinExistence type="inferred from homology"/>
<dbReference type="EMBL" id="JAFIMU010000007">
    <property type="protein sequence ID" value="MBN8228769.1"/>
    <property type="molecule type" value="Genomic_DNA"/>
</dbReference>
<keyword evidence="2" id="KW-0449">Lipoprotein</keyword>
<dbReference type="Gene3D" id="1.20.1600.10">
    <property type="entry name" value="Outer membrane efflux proteins (OEP)"/>
    <property type="match status" value="1"/>
</dbReference>
<evidence type="ECO:0000256" key="1">
    <source>
        <dbReference type="ARBA" id="ARBA00007613"/>
    </source>
</evidence>
<gene>
    <name evidence="4" type="ORF">JYK02_14770</name>
</gene>
<keyword evidence="2" id="KW-1134">Transmembrane beta strand</keyword>
<keyword evidence="5" id="KW-1185">Reference proteome</keyword>
<evidence type="ECO:0000256" key="3">
    <source>
        <dbReference type="SAM" id="MobiDB-lite"/>
    </source>
</evidence>
<dbReference type="InterPro" id="IPR003423">
    <property type="entry name" value="OMP_efflux"/>
</dbReference>
<comment type="caution">
    <text evidence="4">The sequence shown here is derived from an EMBL/GenBank/DDBJ whole genome shotgun (WGS) entry which is preliminary data.</text>
</comment>
<reference evidence="4 5" key="1">
    <citation type="submission" date="2021-02" db="EMBL/GenBank/DDBJ databases">
        <title>De Novo genome assembly of isolated myxobacteria.</title>
        <authorList>
            <person name="Stevens D.C."/>
        </authorList>
    </citation>
    <scope>NUCLEOTIDE SEQUENCE [LARGE SCALE GENOMIC DNA]</scope>
    <source>
        <strain evidence="4 5">ATCC 29039</strain>
    </source>
</reference>
<accession>A0ABS3DAR0</accession>
<protein>
    <submittedName>
        <fullName evidence="4">Efflux transporter outer membrane subunit</fullName>
    </submittedName>
</protein>
<dbReference type="PANTHER" id="PTHR30203">
    <property type="entry name" value="OUTER MEMBRANE CATION EFFLUX PROTEIN"/>
    <property type="match status" value="1"/>
</dbReference>
<evidence type="ECO:0000256" key="2">
    <source>
        <dbReference type="RuleBase" id="RU362097"/>
    </source>
</evidence>
<feature type="region of interest" description="Disordered" evidence="3">
    <location>
        <begin position="507"/>
        <end position="538"/>
    </location>
</feature>
<dbReference type="InterPro" id="IPR010131">
    <property type="entry name" value="MdtP/NodT-like"/>
</dbReference>
<organism evidence="4 5">
    <name type="scientific">Corallococcus macrosporus</name>
    <dbReference type="NCBI Taxonomy" id="35"/>
    <lineage>
        <taxon>Bacteria</taxon>
        <taxon>Pseudomonadati</taxon>
        <taxon>Myxococcota</taxon>
        <taxon>Myxococcia</taxon>
        <taxon>Myxococcales</taxon>
        <taxon>Cystobacterineae</taxon>
        <taxon>Myxococcaceae</taxon>
        <taxon>Corallococcus</taxon>
    </lineage>
</organism>
<dbReference type="Gene3D" id="2.20.200.10">
    <property type="entry name" value="Outer membrane efflux proteins (OEP)"/>
    <property type="match status" value="1"/>
</dbReference>
<keyword evidence="2" id="KW-0812">Transmembrane</keyword>
<sequence length="538" mass="58460">MRGTNNTMQGMKPGFGPIVYTLPLLGVLSALSGCTVGPDFKRPETAIAKEWRTQDDPRLAKQAEVDTQWWKSFGDPTLDRLVETAWRQNLPLQVAGLRIVEARAQLAILTGRQYPQVQVATGSAAAVGRSENSAASNLFDAANLGDIDRHFLEYQLGFDALWEVDFWGKYRRGVESGTANLLASVADYQSSVVSLTAEVARTYVLVRTYEVLIEQARQNVRIQEEGFGIAEARFSSGATSELDMTQAATLLESTRATIPQLEGGLEQARNALSTLLGQPTGAVDALLAGPKRIPMAPATVAVGMPAEILRRRPDVRSAELFAAAQCARIGIAEAELYPSFSLFGTIGLQASTAGTSSGNLFSLGSLVYSVGPRIVFPFLNYGRLKNGVRVEDARFQQLLVNYRNTVLKAGQEVEDSLSGFVSAQKALAFQQAAVKAAQRSVELAVVQYREGAVDYQRVLDAQRSLLEQQNNLTQTSSSIATNLVALYKALGGGWEVRRGQPVVPEPMQAEMEQRTNWGDMLSKPRAQEAKTLSQPGKQ</sequence>
<dbReference type="RefSeq" id="WP_207051560.1">
    <property type="nucleotide sequence ID" value="NZ_JAFIMU010000007.1"/>
</dbReference>
<dbReference type="PROSITE" id="PS51257">
    <property type="entry name" value="PROKAR_LIPOPROTEIN"/>
    <property type="match status" value="1"/>
</dbReference>
<keyword evidence="2" id="KW-0472">Membrane</keyword>